<dbReference type="Pfam" id="PF00561">
    <property type="entry name" value="Abhydrolase_1"/>
    <property type="match status" value="1"/>
</dbReference>
<dbReference type="InterPro" id="IPR000073">
    <property type="entry name" value="AB_hydrolase_1"/>
</dbReference>
<dbReference type="InterPro" id="IPR029058">
    <property type="entry name" value="AB_hydrolase_fold"/>
</dbReference>
<dbReference type="Proteomes" id="UP000177230">
    <property type="component" value="Unassembled WGS sequence"/>
</dbReference>
<evidence type="ECO:0000313" key="3">
    <source>
        <dbReference type="EMBL" id="OGF12147.1"/>
    </source>
</evidence>
<gene>
    <name evidence="3" type="ORF">A2024_03950</name>
</gene>
<evidence type="ECO:0000256" key="1">
    <source>
        <dbReference type="SAM" id="Phobius"/>
    </source>
</evidence>
<reference evidence="3 4" key="1">
    <citation type="journal article" date="2016" name="Nat. Commun.">
        <title>Thousands of microbial genomes shed light on interconnected biogeochemical processes in an aquifer system.</title>
        <authorList>
            <person name="Anantharaman K."/>
            <person name="Brown C.T."/>
            <person name="Hug L.A."/>
            <person name="Sharon I."/>
            <person name="Castelle C.J."/>
            <person name="Probst A.J."/>
            <person name="Thomas B.C."/>
            <person name="Singh A."/>
            <person name="Wilkins M.J."/>
            <person name="Karaoz U."/>
            <person name="Brodie E.L."/>
            <person name="Williams K.H."/>
            <person name="Hubbard S.S."/>
            <person name="Banfield J.F."/>
        </authorList>
    </citation>
    <scope>NUCLEOTIDE SEQUENCE [LARGE SCALE GENOMIC DNA]</scope>
</reference>
<accession>A0A1F5RCJ0</accession>
<protein>
    <recommendedName>
        <fullName evidence="2">AB hydrolase-1 domain-containing protein</fullName>
    </recommendedName>
</protein>
<evidence type="ECO:0000259" key="2">
    <source>
        <dbReference type="Pfam" id="PF00561"/>
    </source>
</evidence>
<keyword evidence="1" id="KW-0472">Membrane</keyword>
<keyword evidence="1" id="KW-0812">Transmembrane</keyword>
<keyword evidence="1" id="KW-1133">Transmembrane helix</keyword>
<feature type="domain" description="AB hydrolase-1" evidence="2">
    <location>
        <begin position="100"/>
        <end position="182"/>
    </location>
</feature>
<dbReference type="PANTHER" id="PTHR12277">
    <property type="entry name" value="ALPHA/BETA HYDROLASE DOMAIN-CONTAINING PROTEIN"/>
    <property type="match status" value="1"/>
</dbReference>
<sequence>MNPVLASILRIALVLVFFLCLGLVLFYLYQDKMIFYPQKISQAEVEGISKNFKNVEEISLKAKDGVVLKGWFVKDSTDGRSKILFYFGGNAEEVSYLIEKAPEFKGWSLVLLNYRGYGQSGGKVSERSLYSDALEIYDHFINRKDIKDPKIAVMGRSIGTGVATYLASKRKADAVVLVSPYTSLKDVAKAHYPFLPVGLILKYKFDSIKRAPEIKASGLILVATEDRTIPPRQSYQLAEKWGGKVKIKEFAGADHNSLSGDSGYWAAITAFLDGI</sequence>
<dbReference type="AlphaFoldDB" id="A0A1F5RCJ0"/>
<name>A0A1F5RCJ0_9BACT</name>
<dbReference type="PANTHER" id="PTHR12277:SF81">
    <property type="entry name" value="PROTEIN ABHD13"/>
    <property type="match status" value="1"/>
</dbReference>
<feature type="transmembrane region" description="Helical" evidence="1">
    <location>
        <begin position="6"/>
        <end position="29"/>
    </location>
</feature>
<evidence type="ECO:0000313" key="4">
    <source>
        <dbReference type="Proteomes" id="UP000177230"/>
    </source>
</evidence>
<organism evidence="3 4">
    <name type="scientific">Candidatus Edwardsbacteria bacterium GWF2_54_11</name>
    <dbReference type="NCBI Taxonomy" id="1817851"/>
    <lineage>
        <taxon>Bacteria</taxon>
        <taxon>Candidatus Edwardsiibacteriota</taxon>
    </lineage>
</organism>
<dbReference type="Gene3D" id="3.40.50.1820">
    <property type="entry name" value="alpha/beta hydrolase"/>
    <property type="match status" value="1"/>
</dbReference>
<proteinExistence type="predicted"/>
<dbReference type="EMBL" id="MFFM01000034">
    <property type="protein sequence ID" value="OGF12147.1"/>
    <property type="molecule type" value="Genomic_DNA"/>
</dbReference>
<dbReference type="SUPFAM" id="SSF53474">
    <property type="entry name" value="alpha/beta-Hydrolases"/>
    <property type="match status" value="1"/>
</dbReference>
<comment type="caution">
    <text evidence="3">The sequence shown here is derived from an EMBL/GenBank/DDBJ whole genome shotgun (WGS) entry which is preliminary data.</text>
</comment>